<feature type="coiled-coil region" evidence="1">
    <location>
        <begin position="43"/>
        <end position="73"/>
    </location>
</feature>
<sequence length="148" mass="16776">MNASSTKQESFLSRMALNDNKAGMEGLDRDKINNIIMETSKGSRFYENELKKEQQVNQRIEKMLLQKAQITEQQLKTAQVQVDRMASSLEKSRDLSRLIVHVDMDAFYAAVEMRDCPELKDKPMAVGSMSMLVGSSMDDLLAGFYSLL</sequence>
<reference evidence="3" key="2">
    <citation type="submission" date="2025-08" db="UniProtKB">
        <authorList>
            <consortium name="Ensembl"/>
        </authorList>
    </citation>
    <scope>IDENTIFICATION</scope>
</reference>
<dbReference type="GO" id="GO:0005634">
    <property type="term" value="C:nucleus"/>
    <property type="evidence" value="ECO:0007669"/>
    <property type="project" value="TreeGrafter"/>
</dbReference>
<dbReference type="InterPro" id="IPR043502">
    <property type="entry name" value="DNA/RNA_pol_sf"/>
</dbReference>
<dbReference type="FunFam" id="1.10.150.810:FF:000002">
    <property type="entry name" value="Polymerase (DNA directed) kappa"/>
    <property type="match status" value="1"/>
</dbReference>
<feature type="domain" description="UmuC" evidence="2">
    <location>
        <begin position="99"/>
        <end position="148"/>
    </location>
</feature>
<keyword evidence="4" id="KW-1185">Reference proteome</keyword>
<gene>
    <name evidence="3" type="primary">polk</name>
</gene>
<dbReference type="AlphaFoldDB" id="A0A672H342"/>
<dbReference type="Ensembl" id="ENSSFAT00005022523.1">
    <property type="protein sequence ID" value="ENSSFAP00005021604.1"/>
    <property type="gene ID" value="ENSSFAG00005011284.1"/>
</dbReference>
<proteinExistence type="predicted"/>
<evidence type="ECO:0000256" key="1">
    <source>
        <dbReference type="SAM" id="Coils"/>
    </source>
</evidence>
<dbReference type="PANTHER" id="PTHR11076">
    <property type="entry name" value="DNA REPAIR POLYMERASE UMUC / TRANSFERASE FAMILY MEMBER"/>
    <property type="match status" value="1"/>
</dbReference>
<dbReference type="PROSITE" id="PS50173">
    <property type="entry name" value="UMUC"/>
    <property type="match status" value="1"/>
</dbReference>
<dbReference type="GO" id="GO:0006281">
    <property type="term" value="P:DNA repair"/>
    <property type="evidence" value="ECO:0007669"/>
    <property type="project" value="InterPro"/>
</dbReference>
<protein>
    <submittedName>
        <fullName evidence="3">Polymerase (DNA directed) kappa</fullName>
    </submittedName>
</protein>
<dbReference type="InterPro" id="IPR001126">
    <property type="entry name" value="UmuC"/>
</dbReference>
<dbReference type="PANTHER" id="PTHR11076:SF33">
    <property type="entry name" value="DNA POLYMERASE KAPPA"/>
    <property type="match status" value="1"/>
</dbReference>
<dbReference type="GO" id="GO:0003887">
    <property type="term" value="F:DNA-directed DNA polymerase activity"/>
    <property type="evidence" value="ECO:0007669"/>
    <property type="project" value="TreeGrafter"/>
</dbReference>
<dbReference type="SUPFAM" id="SSF56672">
    <property type="entry name" value="DNA/RNA polymerases"/>
    <property type="match status" value="1"/>
</dbReference>
<dbReference type="Pfam" id="PF00817">
    <property type="entry name" value="IMS"/>
    <property type="match status" value="1"/>
</dbReference>
<dbReference type="Proteomes" id="UP000472267">
    <property type="component" value="Chromosome 12"/>
</dbReference>
<name>A0A672H342_SALFA</name>
<evidence type="ECO:0000313" key="3">
    <source>
        <dbReference type="Ensembl" id="ENSSFAP00005021604.1"/>
    </source>
</evidence>
<reference evidence="3" key="3">
    <citation type="submission" date="2025-09" db="UniProtKB">
        <authorList>
            <consortium name="Ensembl"/>
        </authorList>
    </citation>
    <scope>IDENTIFICATION</scope>
</reference>
<dbReference type="InterPro" id="IPR050116">
    <property type="entry name" value="DNA_polymerase-Y"/>
</dbReference>
<organism evidence="3 4">
    <name type="scientific">Salarias fasciatus</name>
    <name type="common">Jewelled blenny</name>
    <name type="synonym">Blennius fasciatus</name>
    <dbReference type="NCBI Taxonomy" id="181472"/>
    <lineage>
        <taxon>Eukaryota</taxon>
        <taxon>Metazoa</taxon>
        <taxon>Chordata</taxon>
        <taxon>Craniata</taxon>
        <taxon>Vertebrata</taxon>
        <taxon>Euteleostomi</taxon>
        <taxon>Actinopterygii</taxon>
        <taxon>Neopterygii</taxon>
        <taxon>Teleostei</taxon>
        <taxon>Neoteleostei</taxon>
        <taxon>Acanthomorphata</taxon>
        <taxon>Ovalentaria</taxon>
        <taxon>Blenniimorphae</taxon>
        <taxon>Blenniiformes</taxon>
        <taxon>Blennioidei</taxon>
        <taxon>Blenniidae</taxon>
        <taxon>Salariinae</taxon>
        <taxon>Salarias</taxon>
    </lineage>
</organism>
<reference evidence="3" key="1">
    <citation type="submission" date="2019-06" db="EMBL/GenBank/DDBJ databases">
        <authorList>
            <consortium name="Wellcome Sanger Institute Data Sharing"/>
        </authorList>
    </citation>
    <scope>NUCLEOTIDE SEQUENCE [LARGE SCALE GENOMIC DNA]</scope>
</reference>
<evidence type="ECO:0000259" key="2">
    <source>
        <dbReference type="PROSITE" id="PS50173"/>
    </source>
</evidence>
<keyword evidence="1" id="KW-0175">Coiled coil</keyword>
<dbReference type="Gene3D" id="1.10.150.810">
    <property type="match status" value="1"/>
</dbReference>
<dbReference type="GO" id="GO:0042276">
    <property type="term" value="P:error-prone translesion synthesis"/>
    <property type="evidence" value="ECO:0007669"/>
    <property type="project" value="TreeGrafter"/>
</dbReference>
<accession>A0A672H342</accession>
<evidence type="ECO:0000313" key="4">
    <source>
        <dbReference type="Proteomes" id="UP000472267"/>
    </source>
</evidence>